<gene>
    <name evidence="2" type="ORF">C8Q69DRAFT_160509</name>
</gene>
<name>A0A443I250_BYSSP</name>
<evidence type="ECO:0000313" key="2">
    <source>
        <dbReference type="EMBL" id="RWQ98122.1"/>
    </source>
</evidence>
<evidence type="ECO:0000313" key="3">
    <source>
        <dbReference type="Proteomes" id="UP000283841"/>
    </source>
</evidence>
<evidence type="ECO:0000256" key="1">
    <source>
        <dbReference type="SAM" id="Phobius"/>
    </source>
</evidence>
<dbReference type="InterPro" id="IPR026749">
    <property type="entry name" value="Tmem135"/>
</dbReference>
<dbReference type="EMBL" id="RCNU01000002">
    <property type="protein sequence ID" value="RWQ98122.1"/>
    <property type="molecule type" value="Genomic_DNA"/>
</dbReference>
<organism evidence="2 3">
    <name type="scientific">Byssochlamys spectabilis</name>
    <name type="common">Paecilomyces variotii</name>
    <dbReference type="NCBI Taxonomy" id="264951"/>
    <lineage>
        <taxon>Eukaryota</taxon>
        <taxon>Fungi</taxon>
        <taxon>Dikarya</taxon>
        <taxon>Ascomycota</taxon>
        <taxon>Pezizomycotina</taxon>
        <taxon>Eurotiomycetes</taxon>
        <taxon>Eurotiomycetidae</taxon>
        <taxon>Eurotiales</taxon>
        <taxon>Thermoascaceae</taxon>
        <taxon>Paecilomyces</taxon>
    </lineage>
</organism>
<reference evidence="2 3" key="1">
    <citation type="journal article" date="2018" name="Front. Microbiol.">
        <title>Genomic and genetic insights into a cosmopolitan fungus, Paecilomyces variotii (Eurotiales).</title>
        <authorList>
            <person name="Urquhart A.S."/>
            <person name="Mondo S.J."/>
            <person name="Makela M.R."/>
            <person name="Hane J.K."/>
            <person name="Wiebenga A."/>
            <person name="He G."/>
            <person name="Mihaltcheva S."/>
            <person name="Pangilinan J."/>
            <person name="Lipzen A."/>
            <person name="Barry K."/>
            <person name="de Vries R.P."/>
            <person name="Grigoriev I.V."/>
            <person name="Idnurm A."/>
        </authorList>
    </citation>
    <scope>NUCLEOTIDE SEQUENCE [LARGE SCALE GENOMIC DNA]</scope>
    <source>
        <strain evidence="2 3">CBS 101075</strain>
    </source>
</reference>
<keyword evidence="3" id="KW-1185">Reference proteome</keyword>
<dbReference type="RefSeq" id="XP_028487767.1">
    <property type="nucleotide sequence ID" value="XM_028625658.1"/>
</dbReference>
<keyword evidence="1" id="KW-0812">Transmembrane</keyword>
<feature type="transmembrane region" description="Helical" evidence="1">
    <location>
        <begin position="116"/>
        <end position="133"/>
    </location>
</feature>
<dbReference type="VEuPathDB" id="FungiDB:C8Q69DRAFT_160509"/>
<dbReference type="PANTHER" id="PTHR12459:SF15">
    <property type="entry name" value="TRANSMEMBRANE PROTEIN 135"/>
    <property type="match status" value="1"/>
</dbReference>
<sequence>MDPRFLLDREKTVDLRILKPIVRAYALSYLSSTVPRIVSWVRLVRKEDANSSPGQRITELRRILVNALRLNGFPAFCAFVVAGSTLLPVLILRIYSTLTAKAGTKRLSQTRRVLQLVRFLSAFISSWFSFRLLNKRQHEVRDSSVNSSPREEDVTVTSRHDLTERPELTGRTLDLTLFVFTRAVDVVACIAWERWRQRRKAQNRWTFAESIAPRLADSVIFTASTAAIMWAWFYEPERLPRSYEKWIGEAAKVDSRLIEALRRARRGIFVYGKDTGQAPLLQSMCEDYSWPLEWGDPAKTIPIPCEMVHMGCGPSCEKHAAWRFVRAFKFASATYLPLQLALRLRTKRQLSRVVAAVKDTLRSSTFLASFITIFYYSVCLARTRLGPKIFDYKTITPMMWDSGLCVGAGCLLCGCSVLVEGARRRQELALFVAPRAAATLLPRRYEKKYEYREQAAFALSTAVIFTCLQERPEFVRGFIGRIGARVIR</sequence>
<protein>
    <recommendedName>
        <fullName evidence="4">Integral membrane protein</fullName>
    </recommendedName>
</protein>
<dbReference type="GeneID" id="39594935"/>
<proteinExistence type="predicted"/>
<dbReference type="PANTHER" id="PTHR12459">
    <property type="entry name" value="TRANSMEMBRANE PROTEIN 135-RELATED"/>
    <property type="match status" value="1"/>
</dbReference>
<dbReference type="Proteomes" id="UP000283841">
    <property type="component" value="Unassembled WGS sequence"/>
</dbReference>
<keyword evidence="1" id="KW-0472">Membrane</keyword>
<dbReference type="AlphaFoldDB" id="A0A443I250"/>
<feature type="transmembrane region" description="Helical" evidence="1">
    <location>
        <begin position="73"/>
        <end position="95"/>
    </location>
</feature>
<evidence type="ECO:0008006" key="4">
    <source>
        <dbReference type="Google" id="ProtNLM"/>
    </source>
</evidence>
<comment type="caution">
    <text evidence="2">The sequence shown here is derived from an EMBL/GenBank/DDBJ whole genome shotgun (WGS) entry which is preliminary data.</text>
</comment>
<keyword evidence="1" id="KW-1133">Transmembrane helix</keyword>
<accession>A0A443I250</accession>